<dbReference type="Pfam" id="PF09365">
    <property type="entry name" value="DUF2461"/>
    <property type="match status" value="1"/>
</dbReference>
<feature type="compositionally biased region" description="Pro residues" evidence="1">
    <location>
        <begin position="1"/>
        <end position="12"/>
    </location>
</feature>
<evidence type="ECO:0000313" key="3">
    <source>
        <dbReference type="Proteomes" id="UP000244855"/>
    </source>
</evidence>
<dbReference type="Proteomes" id="UP000244855">
    <property type="component" value="Unassembled WGS sequence"/>
</dbReference>
<dbReference type="PANTHER" id="PTHR36452:SF1">
    <property type="entry name" value="DUF2461 DOMAIN-CONTAINING PROTEIN"/>
    <property type="match status" value="1"/>
</dbReference>
<evidence type="ECO:0000313" key="2">
    <source>
        <dbReference type="EMBL" id="PVH98369.1"/>
    </source>
</evidence>
<feature type="compositionally biased region" description="Acidic residues" evidence="1">
    <location>
        <begin position="67"/>
        <end position="100"/>
    </location>
</feature>
<dbReference type="InterPro" id="IPR012808">
    <property type="entry name" value="CHP02453"/>
</dbReference>
<keyword evidence="3" id="KW-1185">Reference proteome</keyword>
<proteinExistence type="predicted"/>
<feature type="region of interest" description="Disordered" evidence="1">
    <location>
        <begin position="1"/>
        <end position="121"/>
    </location>
</feature>
<sequence length="401" mass="44414">ASSPSPESPPAAPASRRQSKRAKTSASTSRKSYAEPEDSSSSDEKTTSKYFQGQKNKNKKVKRGKEEEEEFDDNDDDDDDDDDGTEEGEEYEEEGEDEDEGGKRKRGRVGGGGKGKEKEKELWKDGAKLKLGEKVIIKKPKAREPGNTPFTDDTIHPNTMLFLGDLKKNNERQWLKAHDADYRTSLQDFTSFLEKLTERITELDATVPELPVKDITHFSAAWSRTGKKGPYAAYYVQIEPGGGSFVGGGLWQPEAGALSALRRDIDRRPQRIKGVLNDAGMRRAFFGGVAANDKKTVKAFVNQSMNSSTALKKHPKGYDANHKDIELLRLRSFTVGTKLRDDEVVGEGGLERIAQLISCMVPFITYLNGVVMPDEESSGSSEEEDDDDDDNEDDEAGEEGD</sequence>
<feature type="non-terminal residue" evidence="2">
    <location>
        <position position="1"/>
    </location>
</feature>
<reference evidence="2 3" key="1">
    <citation type="journal article" date="2018" name="Sci. Rep.">
        <title>Comparative genomics provides insights into the lifestyle and reveals functional heterogeneity of dark septate endophytic fungi.</title>
        <authorList>
            <person name="Knapp D.G."/>
            <person name="Nemeth J.B."/>
            <person name="Barry K."/>
            <person name="Hainaut M."/>
            <person name="Henrissat B."/>
            <person name="Johnson J."/>
            <person name="Kuo A."/>
            <person name="Lim J.H.P."/>
            <person name="Lipzen A."/>
            <person name="Nolan M."/>
            <person name="Ohm R.A."/>
            <person name="Tamas L."/>
            <person name="Grigoriev I.V."/>
            <person name="Spatafora J.W."/>
            <person name="Nagy L.G."/>
            <person name="Kovacs G.M."/>
        </authorList>
    </citation>
    <scope>NUCLEOTIDE SEQUENCE [LARGE SCALE GENOMIC DNA]</scope>
    <source>
        <strain evidence="2 3">DSE2036</strain>
    </source>
</reference>
<protein>
    <submittedName>
        <fullName evidence="2">Uncharacterized protein</fullName>
    </submittedName>
</protein>
<feature type="compositionally biased region" description="Acidic residues" evidence="1">
    <location>
        <begin position="373"/>
        <end position="401"/>
    </location>
</feature>
<dbReference type="EMBL" id="KZ805415">
    <property type="protein sequence ID" value="PVH98369.1"/>
    <property type="molecule type" value="Genomic_DNA"/>
</dbReference>
<feature type="non-terminal residue" evidence="2">
    <location>
        <position position="401"/>
    </location>
</feature>
<evidence type="ECO:0000256" key="1">
    <source>
        <dbReference type="SAM" id="MobiDB-lite"/>
    </source>
</evidence>
<feature type="region of interest" description="Disordered" evidence="1">
    <location>
        <begin position="372"/>
        <end position="401"/>
    </location>
</feature>
<dbReference type="AlphaFoldDB" id="A0A2V1DM83"/>
<dbReference type="STRING" id="97972.A0A2V1DM83"/>
<accession>A0A2V1DM83</accession>
<organism evidence="2 3">
    <name type="scientific">Periconia macrospinosa</name>
    <dbReference type="NCBI Taxonomy" id="97972"/>
    <lineage>
        <taxon>Eukaryota</taxon>
        <taxon>Fungi</taxon>
        <taxon>Dikarya</taxon>
        <taxon>Ascomycota</taxon>
        <taxon>Pezizomycotina</taxon>
        <taxon>Dothideomycetes</taxon>
        <taxon>Pleosporomycetidae</taxon>
        <taxon>Pleosporales</taxon>
        <taxon>Massarineae</taxon>
        <taxon>Periconiaceae</taxon>
        <taxon>Periconia</taxon>
    </lineage>
</organism>
<dbReference type="PANTHER" id="PTHR36452">
    <property type="entry name" value="CHROMOSOME 12, WHOLE GENOME SHOTGUN SEQUENCE"/>
    <property type="match status" value="1"/>
</dbReference>
<gene>
    <name evidence="2" type="ORF">DM02DRAFT_477706</name>
</gene>
<dbReference type="OrthoDB" id="2537769at2759"/>
<name>A0A2V1DM83_9PLEO</name>